<reference evidence="3 4" key="1">
    <citation type="submission" date="2012-07" db="EMBL/GenBank/DDBJ databases">
        <title>Draft genome sequence of Desulfovibrio magneticus str. Maddingley MBC34 obtained from a metagenomic sequence of a methanogenic enrichment isolated from coal-seam formation water in Victoria, Australia.</title>
        <authorList>
            <person name="Greenfield P."/>
            <person name="Hendry P."/>
            <person name="Li D."/>
            <person name="Rosewarne C.P."/>
            <person name="Tran-Dinh N."/>
            <person name="Elbourne L.D.H."/>
            <person name="Paulsen I.T."/>
            <person name="Midgley D.J."/>
        </authorList>
    </citation>
    <scope>NUCLEOTIDE SEQUENCE [LARGE SCALE GENOMIC DNA]</scope>
    <source>
        <strain evidence="4">Maddingley MBC34</strain>
    </source>
</reference>
<dbReference type="Proteomes" id="UP000006272">
    <property type="component" value="Unassembled WGS sequence"/>
</dbReference>
<dbReference type="Gene3D" id="1.10.8.350">
    <property type="entry name" value="Bacterial muramidase"/>
    <property type="match status" value="1"/>
</dbReference>
<dbReference type="Pfam" id="PF13406">
    <property type="entry name" value="SLT_2"/>
    <property type="match status" value="1"/>
</dbReference>
<organism evidence="3 4">
    <name type="scientific">Solidesulfovibrio magneticus str. Maddingley MBC34</name>
    <dbReference type="NCBI Taxonomy" id="1206767"/>
    <lineage>
        <taxon>Bacteria</taxon>
        <taxon>Pseudomonadati</taxon>
        <taxon>Thermodesulfobacteriota</taxon>
        <taxon>Desulfovibrionia</taxon>
        <taxon>Desulfovibrionales</taxon>
        <taxon>Desulfovibrionaceae</taxon>
        <taxon>Solidesulfovibrio</taxon>
    </lineage>
</organism>
<feature type="domain" description="Transglycosylase SLT" evidence="2">
    <location>
        <begin position="146"/>
        <end position="343"/>
    </location>
</feature>
<dbReference type="InterPro" id="IPR002477">
    <property type="entry name" value="Peptidoglycan-bd-like"/>
</dbReference>
<dbReference type="GO" id="GO:0008933">
    <property type="term" value="F:peptidoglycan lytic transglycosylase activity"/>
    <property type="evidence" value="ECO:0007669"/>
    <property type="project" value="TreeGrafter"/>
</dbReference>
<dbReference type="Pfam" id="PF01471">
    <property type="entry name" value="PG_binding_1"/>
    <property type="match status" value="1"/>
</dbReference>
<name>K6FNK3_9BACT</name>
<dbReference type="InterPro" id="IPR023346">
    <property type="entry name" value="Lysozyme-like_dom_sf"/>
</dbReference>
<evidence type="ECO:0000259" key="1">
    <source>
        <dbReference type="Pfam" id="PF01471"/>
    </source>
</evidence>
<dbReference type="InterPro" id="IPR043426">
    <property type="entry name" value="MltB-like"/>
</dbReference>
<dbReference type="PANTHER" id="PTHR30163:SF9">
    <property type="entry name" value="MEMBRANE-BOUND LYTIC MUREIN TRANSGLYCOSYLASE B"/>
    <property type="match status" value="1"/>
</dbReference>
<feature type="domain" description="Peptidoglycan binding-like" evidence="1">
    <location>
        <begin position="94"/>
        <end position="143"/>
    </location>
</feature>
<dbReference type="CDD" id="cd13399">
    <property type="entry name" value="Slt35-like"/>
    <property type="match status" value="1"/>
</dbReference>
<evidence type="ECO:0000313" key="3">
    <source>
        <dbReference type="EMBL" id="EKO40122.1"/>
    </source>
</evidence>
<gene>
    <name evidence="3" type="ORF">B193_1141</name>
</gene>
<dbReference type="EMBL" id="ALAO01000092">
    <property type="protein sequence ID" value="EKO40122.1"/>
    <property type="molecule type" value="Genomic_DNA"/>
</dbReference>
<dbReference type="InterPro" id="IPR031304">
    <property type="entry name" value="SLT_2"/>
</dbReference>
<dbReference type="SUPFAM" id="SSF47090">
    <property type="entry name" value="PGBD-like"/>
    <property type="match status" value="1"/>
</dbReference>
<dbReference type="InterPro" id="IPR036366">
    <property type="entry name" value="PGBDSf"/>
</dbReference>
<dbReference type="PATRIC" id="fig|1206767.3.peg.1109"/>
<dbReference type="PANTHER" id="PTHR30163">
    <property type="entry name" value="MEMBRANE-BOUND LYTIC MUREIN TRANSGLYCOSYLASE B"/>
    <property type="match status" value="1"/>
</dbReference>
<comment type="caution">
    <text evidence="3">The sequence shown here is derived from an EMBL/GenBank/DDBJ whole genome shotgun (WGS) entry which is preliminary data.</text>
</comment>
<accession>K6FNK3</accession>
<evidence type="ECO:0000259" key="2">
    <source>
        <dbReference type="Pfam" id="PF13406"/>
    </source>
</evidence>
<dbReference type="InterPro" id="IPR036365">
    <property type="entry name" value="PGBD-like_sf"/>
</dbReference>
<dbReference type="GO" id="GO:0009253">
    <property type="term" value="P:peptidoglycan catabolic process"/>
    <property type="evidence" value="ECO:0007669"/>
    <property type="project" value="TreeGrafter"/>
</dbReference>
<dbReference type="SUPFAM" id="SSF53955">
    <property type="entry name" value="Lysozyme-like"/>
    <property type="match status" value="1"/>
</dbReference>
<sequence>MGASPLAKPAMGRLLAWLALAVGLGAAALALGGAVAASTVDPAFEALVSRLTADGLPEGKIRRLFSRAEMAFSPNAMSDKLTALYMRKYGLKLVTDIQTRLIALGWHPGPADGKLDRMTRWSIKAYQAAEGLPQLGTATETLLAELNASPKHAPADLAFPRFPKAEVHDVVLTPERLAEAREFYQRNRDALARARERFGVPEEYMVALLAVETRVGRYLGDEVAVVNLASLVAGEDVSRLPRAFAYEKPAPDRLAWIKAKAAEKGEWAYGELRALLRYAEAQGIDPLSIPGSIYGAIGICQFMPSNALKYAVDGNGDGKADLFDPDDAVASLGNILRAMGWREPMSEEAMRKVFYGYNHSQVYVNTIMDAARRLRDASGSGTTKP</sequence>
<proteinExistence type="predicted"/>
<protein>
    <submittedName>
        <fullName evidence="3">Putative peptidoglycan binding protein</fullName>
    </submittedName>
</protein>
<dbReference type="AlphaFoldDB" id="K6FNK3"/>
<dbReference type="Gene3D" id="1.10.530.10">
    <property type="match status" value="1"/>
</dbReference>
<evidence type="ECO:0000313" key="4">
    <source>
        <dbReference type="Proteomes" id="UP000006272"/>
    </source>
</evidence>
<dbReference type="Gene3D" id="1.10.101.10">
    <property type="entry name" value="PGBD-like superfamily/PGBD"/>
    <property type="match status" value="1"/>
</dbReference>